<evidence type="ECO:0000259" key="4">
    <source>
        <dbReference type="SMART" id="SM00418"/>
    </source>
</evidence>
<dbReference type="SUPFAM" id="SSF46785">
    <property type="entry name" value="Winged helix' DNA-binding domain"/>
    <property type="match status" value="1"/>
</dbReference>
<feature type="domain" description="HTH arsR-type" evidence="4">
    <location>
        <begin position="19"/>
        <end position="102"/>
    </location>
</feature>
<dbReference type="PANTHER" id="PTHR43132:SF2">
    <property type="entry name" value="ARSENICAL RESISTANCE OPERON REPRESSOR ARSR-RELATED"/>
    <property type="match status" value="1"/>
</dbReference>
<accession>A0ABV6G294</accession>
<dbReference type="EMBL" id="JBHLVX010000023">
    <property type="protein sequence ID" value="MFC0267731.1"/>
    <property type="molecule type" value="Genomic_DNA"/>
</dbReference>
<comment type="caution">
    <text evidence="5">The sequence shown here is derived from an EMBL/GenBank/DDBJ whole genome shotgun (WGS) entry which is preliminary data.</text>
</comment>
<keyword evidence="6" id="KW-1185">Reference proteome</keyword>
<protein>
    <submittedName>
        <fullName evidence="5">ArsR/SmtB family transcription factor</fullName>
    </submittedName>
</protein>
<dbReference type="SMART" id="SM00418">
    <property type="entry name" value="HTH_ARSR"/>
    <property type="match status" value="1"/>
</dbReference>
<keyword evidence="1" id="KW-0805">Transcription regulation</keyword>
<dbReference type="Proteomes" id="UP001589814">
    <property type="component" value="Unassembled WGS sequence"/>
</dbReference>
<evidence type="ECO:0000256" key="3">
    <source>
        <dbReference type="ARBA" id="ARBA00023163"/>
    </source>
</evidence>
<evidence type="ECO:0000313" key="5">
    <source>
        <dbReference type="EMBL" id="MFC0267731.1"/>
    </source>
</evidence>
<keyword evidence="3" id="KW-0804">Transcription</keyword>
<gene>
    <name evidence="5" type="ORF">ACFFHW_06940</name>
</gene>
<evidence type="ECO:0000256" key="1">
    <source>
        <dbReference type="ARBA" id="ARBA00023015"/>
    </source>
</evidence>
<dbReference type="InterPro" id="IPR016943">
    <property type="entry name" value="UCP030050_HTH"/>
</dbReference>
<sequence>MPSTTGGKFLILDPYRDFAMLRGLASRARIDILQLLHDRGPTNVNLIAATLALPQSSVSSHLTILEEAGLIETWSNKGRKGKQKLCRALHDELVIAFGNRARTGSNSIEVAMPVGLYSTYDVTAPCGLCTTDNIVGMLDVPETFFNPERMKAGLVWFTSGYVEYQFPNNARLTRSEVSSLEFSMELSSEVPGTNADWPSDISVSVNGIELGLWTSPGDFGDRRGALTPSWWKLKGSQYGLLKRWSVNHQGTFIDSIRLSDVTIDQLRLAEHHSIKLRIGVNPNARHPGGINIFGRGFGNHDQDIVLRLNIVE</sequence>
<name>A0ABV6G294_9GAMM</name>
<dbReference type="Pfam" id="PF12840">
    <property type="entry name" value="HTH_20"/>
    <property type="match status" value="1"/>
</dbReference>
<dbReference type="InterPro" id="IPR036388">
    <property type="entry name" value="WH-like_DNA-bd_sf"/>
</dbReference>
<dbReference type="RefSeq" id="WP_019951699.1">
    <property type="nucleotide sequence ID" value="NZ_JBHLVX010000023.1"/>
</dbReference>
<dbReference type="Gene3D" id="1.10.10.10">
    <property type="entry name" value="Winged helix-like DNA-binding domain superfamily/Winged helix DNA-binding domain"/>
    <property type="match status" value="1"/>
</dbReference>
<evidence type="ECO:0000313" key="6">
    <source>
        <dbReference type="Proteomes" id="UP001589814"/>
    </source>
</evidence>
<keyword evidence="2" id="KW-0238">DNA-binding</keyword>
<dbReference type="CDD" id="cd00090">
    <property type="entry name" value="HTH_ARSR"/>
    <property type="match status" value="1"/>
</dbReference>
<reference evidence="5 6" key="1">
    <citation type="submission" date="2024-09" db="EMBL/GenBank/DDBJ databases">
        <authorList>
            <person name="Sun Q."/>
            <person name="Mori K."/>
        </authorList>
    </citation>
    <scope>NUCLEOTIDE SEQUENCE [LARGE SCALE GENOMIC DNA]</scope>
    <source>
        <strain evidence="5 6">CCM 7415</strain>
    </source>
</reference>
<organism evidence="5 6">
    <name type="scientific">Kushneria aurantia</name>
    <dbReference type="NCBI Taxonomy" id="504092"/>
    <lineage>
        <taxon>Bacteria</taxon>
        <taxon>Pseudomonadati</taxon>
        <taxon>Pseudomonadota</taxon>
        <taxon>Gammaproteobacteria</taxon>
        <taxon>Oceanospirillales</taxon>
        <taxon>Halomonadaceae</taxon>
        <taxon>Kushneria</taxon>
    </lineage>
</organism>
<evidence type="ECO:0000256" key="2">
    <source>
        <dbReference type="ARBA" id="ARBA00023125"/>
    </source>
</evidence>
<dbReference type="InterPro" id="IPR011991">
    <property type="entry name" value="ArsR-like_HTH"/>
</dbReference>
<dbReference type="InterPro" id="IPR051011">
    <property type="entry name" value="Metal_resp_trans_reg"/>
</dbReference>
<dbReference type="PANTHER" id="PTHR43132">
    <property type="entry name" value="ARSENICAL RESISTANCE OPERON REPRESSOR ARSR-RELATED"/>
    <property type="match status" value="1"/>
</dbReference>
<dbReference type="PIRSF" id="PIRSF030050">
    <property type="entry name" value="UCP030050_HTH"/>
    <property type="match status" value="1"/>
</dbReference>
<dbReference type="InterPro" id="IPR036390">
    <property type="entry name" value="WH_DNA-bd_sf"/>
</dbReference>
<dbReference type="InterPro" id="IPR001845">
    <property type="entry name" value="HTH_ArsR_DNA-bd_dom"/>
</dbReference>
<proteinExistence type="predicted"/>